<feature type="region of interest" description="Disordered" evidence="1">
    <location>
        <begin position="60"/>
        <end position="82"/>
    </location>
</feature>
<proteinExistence type="predicted"/>
<gene>
    <name evidence="2" type="ORF">DM01DRAFT_1335451</name>
</gene>
<feature type="compositionally biased region" description="Polar residues" evidence="1">
    <location>
        <begin position="188"/>
        <end position="198"/>
    </location>
</feature>
<accession>A0A1X2GJK7</accession>
<keyword evidence="3" id="KW-1185">Reference proteome</keyword>
<evidence type="ECO:0008006" key="4">
    <source>
        <dbReference type="Google" id="ProtNLM"/>
    </source>
</evidence>
<feature type="compositionally biased region" description="Low complexity" evidence="1">
    <location>
        <begin position="67"/>
        <end position="82"/>
    </location>
</feature>
<organism evidence="2 3">
    <name type="scientific">Hesseltinella vesiculosa</name>
    <dbReference type="NCBI Taxonomy" id="101127"/>
    <lineage>
        <taxon>Eukaryota</taxon>
        <taxon>Fungi</taxon>
        <taxon>Fungi incertae sedis</taxon>
        <taxon>Mucoromycota</taxon>
        <taxon>Mucoromycotina</taxon>
        <taxon>Mucoromycetes</taxon>
        <taxon>Mucorales</taxon>
        <taxon>Cunninghamellaceae</taxon>
        <taxon>Hesseltinella</taxon>
    </lineage>
</organism>
<dbReference type="AlphaFoldDB" id="A0A1X2GJK7"/>
<sequence length="323" mass="36114">MLRPYGLTDRRRQGENICENEEAASGITKTKDRLPLDARPKKHDLLLKDKNVNQAFRKSLQDKGKIKASIPSTPSKPTSTKVPLKRFGQALEQPVTKRAQPLAKHNQNEIEFGFEHEQENEYVPDGIAGLDFDAFDSHVSMDAFDSIGHQQLDTPLHHLESFAPTTRQFQAKKSKSKKPMLQARELNIPSSSPLPQRQITDDNKENIPALPDTIEYAPEPERELPDEPVASLDLSLFSSTPLFSLGDALIGDEEWPWPDFYQEEDLLDLDPVQIASAMEDAGLTSADFLALLAPEEENDAQDDDFSAIPFVDHVLPELPAISV</sequence>
<dbReference type="EMBL" id="MCGT01000012">
    <property type="protein sequence ID" value="ORX55152.1"/>
    <property type="molecule type" value="Genomic_DNA"/>
</dbReference>
<dbReference type="Proteomes" id="UP000242146">
    <property type="component" value="Unassembled WGS sequence"/>
</dbReference>
<comment type="caution">
    <text evidence="2">The sequence shown here is derived from an EMBL/GenBank/DDBJ whole genome shotgun (WGS) entry which is preliminary data.</text>
</comment>
<name>A0A1X2GJK7_9FUNG</name>
<reference evidence="2 3" key="1">
    <citation type="submission" date="2016-07" db="EMBL/GenBank/DDBJ databases">
        <title>Pervasive Adenine N6-methylation of Active Genes in Fungi.</title>
        <authorList>
            <consortium name="DOE Joint Genome Institute"/>
            <person name="Mondo S.J."/>
            <person name="Dannebaum R.O."/>
            <person name="Kuo R.C."/>
            <person name="Labutti K."/>
            <person name="Haridas S."/>
            <person name="Kuo A."/>
            <person name="Salamov A."/>
            <person name="Ahrendt S.R."/>
            <person name="Lipzen A."/>
            <person name="Sullivan W."/>
            <person name="Andreopoulos W.B."/>
            <person name="Clum A."/>
            <person name="Lindquist E."/>
            <person name="Daum C."/>
            <person name="Ramamoorthy G.K."/>
            <person name="Gryganskyi A."/>
            <person name="Culley D."/>
            <person name="Magnuson J.K."/>
            <person name="James T.Y."/>
            <person name="O'Malley M.A."/>
            <person name="Stajich J.E."/>
            <person name="Spatafora J.W."/>
            <person name="Visel A."/>
            <person name="Grigoriev I.V."/>
        </authorList>
    </citation>
    <scope>NUCLEOTIDE SEQUENCE [LARGE SCALE GENOMIC DNA]</scope>
    <source>
        <strain evidence="2 3">NRRL 3301</strain>
    </source>
</reference>
<protein>
    <recommendedName>
        <fullName evidence="4">Securin</fullName>
    </recommendedName>
</protein>
<evidence type="ECO:0000313" key="2">
    <source>
        <dbReference type="EMBL" id="ORX55152.1"/>
    </source>
</evidence>
<feature type="region of interest" description="Disordered" evidence="1">
    <location>
        <begin position="167"/>
        <end position="209"/>
    </location>
</feature>
<feature type="region of interest" description="Disordered" evidence="1">
    <location>
        <begin position="1"/>
        <end position="36"/>
    </location>
</feature>
<evidence type="ECO:0000256" key="1">
    <source>
        <dbReference type="SAM" id="MobiDB-lite"/>
    </source>
</evidence>
<evidence type="ECO:0000313" key="3">
    <source>
        <dbReference type="Proteomes" id="UP000242146"/>
    </source>
</evidence>